<evidence type="ECO:0000256" key="1">
    <source>
        <dbReference type="ARBA" id="ARBA00005910"/>
    </source>
</evidence>
<evidence type="ECO:0000313" key="4">
    <source>
        <dbReference type="Proteomes" id="UP001152798"/>
    </source>
</evidence>
<gene>
    <name evidence="3" type="ORF">NEZAVI_LOCUS7551</name>
</gene>
<dbReference type="EMBL" id="OV725080">
    <property type="protein sequence ID" value="CAH1397778.1"/>
    <property type="molecule type" value="Genomic_DNA"/>
</dbReference>
<sequence>MSPFGSPLSIDESTSLSGATILQEVKSQPHNYVIDALFDDPWTNAFRQALIPYGYVKVRTVRLVGLVLSVFCLRKHVVHLRDMESRVTRTGLMGFWVYGCSLCFVNSHFAAHDHLLKERISDYNTILNSQGFSFSETTSILFHDYVFWFGDFNFRLNSSDSLKSPNIDQQVKTGNLSSLLEQDQLKAVMVSGEAFSELKESDINFPPTYKYKFQSNDYDLGRRPAWTDRILYKVNANVYENITLEAEQESYSSIQNFSVSDHKPVVALFSVKVFCNYAERVVKFLPIQSWYTNQENVAHCIMGSDVTPSPYDWVGIYRDDFTSLDEYYGFIYVMRNNGDSGGNGIPGLQIHCSVLGMSSSFELKVRDREASAHLDW</sequence>
<dbReference type="InterPro" id="IPR000300">
    <property type="entry name" value="IPPc"/>
</dbReference>
<dbReference type="AlphaFoldDB" id="A0A9P0MGR6"/>
<dbReference type="SMART" id="SM00128">
    <property type="entry name" value="IPPc"/>
    <property type="match status" value="1"/>
</dbReference>
<comment type="similarity">
    <text evidence="1">Belongs to the inositol 1,4,5-trisphosphate 5-phosphatase type II family.</text>
</comment>
<dbReference type="OrthoDB" id="62798at2759"/>
<name>A0A9P0MGR6_NEZVI</name>
<reference evidence="3" key="1">
    <citation type="submission" date="2022-01" db="EMBL/GenBank/DDBJ databases">
        <authorList>
            <person name="King R."/>
        </authorList>
    </citation>
    <scope>NUCLEOTIDE SEQUENCE</scope>
</reference>
<feature type="domain" description="Inositol polyphosphate-related phosphatase" evidence="2">
    <location>
        <begin position="10"/>
        <end position="277"/>
    </location>
</feature>
<dbReference type="GO" id="GO:0001726">
    <property type="term" value="C:ruffle"/>
    <property type="evidence" value="ECO:0007669"/>
    <property type="project" value="TreeGrafter"/>
</dbReference>
<dbReference type="PANTHER" id="PTHR11200">
    <property type="entry name" value="INOSITOL 5-PHOSPHATASE"/>
    <property type="match status" value="1"/>
</dbReference>
<dbReference type="Pfam" id="PF22669">
    <property type="entry name" value="Exo_endo_phos2"/>
    <property type="match status" value="1"/>
</dbReference>
<organism evidence="3 4">
    <name type="scientific">Nezara viridula</name>
    <name type="common">Southern green stink bug</name>
    <name type="synonym">Cimex viridulus</name>
    <dbReference type="NCBI Taxonomy" id="85310"/>
    <lineage>
        <taxon>Eukaryota</taxon>
        <taxon>Metazoa</taxon>
        <taxon>Ecdysozoa</taxon>
        <taxon>Arthropoda</taxon>
        <taxon>Hexapoda</taxon>
        <taxon>Insecta</taxon>
        <taxon>Pterygota</taxon>
        <taxon>Neoptera</taxon>
        <taxon>Paraneoptera</taxon>
        <taxon>Hemiptera</taxon>
        <taxon>Heteroptera</taxon>
        <taxon>Panheteroptera</taxon>
        <taxon>Pentatomomorpha</taxon>
        <taxon>Pentatomoidea</taxon>
        <taxon>Pentatomidae</taxon>
        <taxon>Pentatominae</taxon>
        <taxon>Nezara</taxon>
    </lineage>
</organism>
<dbReference type="InterPro" id="IPR036691">
    <property type="entry name" value="Endo/exonu/phosph_ase_sf"/>
</dbReference>
<dbReference type="GO" id="GO:0004439">
    <property type="term" value="F:phosphatidylinositol-4,5-bisphosphate 5-phosphatase activity"/>
    <property type="evidence" value="ECO:0007669"/>
    <property type="project" value="TreeGrafter"/>
</dbReference>
<dbReference type="Proteomes" id="UP001152798">
    <property type="component" value="Chromosome 4"/>
</dbReference>
<accession>A0A9P0MGR6</accession>
<evidence type="ECO:0000313" key="3">
    <source>
        <dbReference type="EMBL" id="CAH1397778.1"/>
    </source>
</evidence>
<dbReference type="InterPro" id="IPR046985">
    <property type="entry name" value="IP5"/>
</dbReference>
<dbReference type="InterPro" id="IPR041611">
    <property type="entry name" value="SKICH"/>
</dbReference>
<dbReference type="GO" id="GO:0005886">
    <property type="term" value="C:plasma membrane"/>
    <property type="evidence" value="ECO:0007669"/>
    <property type="project" value="TreeGrafter"/>
</dbReference>
<proteinExistence type="inferred from homology"/>
<dbReference type="Pfam" id="PF17751">
    <property type="entry name" value="SKICH"/>
    <property type="match status" value="1"/>
</dbReference>
<evidence type="ECO:0000259" key="2">
    <source>
        <dbReference type="SMART" id="SM00128"/>
    </source>
</evidence>
<dbReference type="GO" id="GO:0046856">
    <property type="term" value="P:phosphatidylinositol dephosphorylation"/>
    <property type="evidence" value="ECO:0007669"/>
    <property type="project" value="InterPro"/>
</dbReference>
<protein>
    <recommendedName>
        <fullName evidence="2">Inositol polyphosphate-related phosphatase domain-containing protein</fullName>
    </recommendedName>
</protein>
<keyword evidence="4" id="KW-1185">Reference proteome</keyword>
<dbReference type="SUPFAM" id="SSF56219">
    <property type="entry name" value="DNase I-like"/>
    <property type="match status" value="1"/>
</dbReference>
<dbReference type="Gene3D" id="3.60.10.10">
    <property type="entry name" value="Endonuclease/exonuclease/phosphatase"/>
    <property type="match status" value="1"/>
</dbReference>
<dbReference type="Gene3D" id="2.60.40.2840">
    <property type="match status" value="1"/>
</dbReference>
<dbReference type="PANTHER" id="PTHR11200:SF275">
    <property type="entry name" value="LD06095P"/>
    <property type="match status" value="1"/>
</dbReference>
<dbReference type="GO" id="GO:0005737">
    <property type="term" value="C:cytoplasm"/>
    <property type="evidence" value="ECO:0007669"/>
    <property type="project" value="TreeGrafter"/>
</dbReference>